<keyword evidence="1" id="KW-0732">Signal</keyword>
<keyword evidence="3" id="KW-1185">Reference proteome</keyword>
<feature type="chain" id="PRO_5034148848" evidence="1">
    <location>
        <begin position="19"/>
        <end position="157"/>
    </location>
</feature>
<evidence type="ECO:0000313" key="3">
    <source>
        <dbReference type="Proteomes" id="UP000824988"/>
    </source>
</evidence>
<sequence>MRKTIALALALAAGAALAGEKPAPLKEAEVKAVIQAMDAALQKKDVEGALGHVAESAQIRVAVTSAEGPQILPLGRNEYGDMLKTTLSDVQNYRLERKAPLVTLLKDGKALYTDLVTETIETKNKKTRNLNQERAVLERLDGKAKIIMLESSVIMTN</sequence>
<dbReference type="SUPFAM" id="SSF54427">
    <property type="entry name" value="NTF2-like"/>
    <property type="match status" value="1"/>
</dbReference>
<feature type="signal peptide" evidence="1">
    <location>
        <begin position="1"/>
        <end position="18"/>
    </location>
</feature>
<protein>
    <submittedName>
        <fullName evidence="2">Uncharacterized protein</fullName>
    </submittedName>
</protein>
<evidence type="ECO:0000313" key="2">
    <source>
        <dbReference type="EMBL" id="BBL71895.1"/>
    </source>
</evidence>
<dbReference type="EMBL" id="AP019782">
    <property type="protein sequence ID" value="BBL71895.1"/>
    <property type="molecule type" value="Genomic_DNA"/>
</dbReference>
<evidence type="ECO:0000256" key="1">
    <source>
        <dbReference type="SAM" id="SignalP"/>
    </source>
</evidence>
<dbReference type="RefSeq" id="WP_054774113.1">
    <property type="nucleotide sequence ID" value="NZ_AP019782.1"/>
</dbReference>
<accession>A0A8D5ANA6</accession>
<gene>
    <name evidence="2" type="ORF">MoryE10_25010</name>
</gene>
<dbReference type="Proteomes" id="UP000824988">
    <property type="component" value="Chromosome"/>
</dbReference>
<name>A0A8D5ANA6_9GAMM</name>
<dbReference type="InterPro" id="IPR032710">
    <property type="entry name" value="NTF2-like_dom_sf"/>
</dbReference>
<dbReference type="AlphaFoldDB" id="A0A8D5ANA6"/>
<dbReference type="Gene3D" id="3.10.450.50">
    <property type="match status" value="1"/>
</dbReference>
<organism evidence="2 3">
    <name type="scientific">Methylogaea oryzae</name>
    <dbReference type="NCBI Taxonomy" id="1295382"/>
    <lineage>
        <taxon>Bacteria</taxon>
        <taxon>Pseudomonadati</taxon>
        <taxon>Pseudomonadota</taxon>
        <taxon>Gammaproteobacteria</taxon>
        <taxon>Methylococcales</taxon>
        <taxon>Methylococcaceae</taxon>
        <taxon>Methylogaea</taxon>
    </lineage>
</organism>
<reference evidence="2" key="1">
    <citation type="submission" date="2019-06" db="EMBL/GenBank/DDBJ databases">
        <title>Complete genome sequence of Methylogaea oryzae strain JCM16910.</title>
        <authorList>
            <person name="Asakawa S."/>
        </authorList>
    </citation>
    <scope>NUCLEOTIDE SEQUENCE</scope>
    <source>
        <strain evidence="2">E10</strain>
    </source>
</reference>
<dbReference type="KEGG" id="moz:MoryE10_25010"/>
<proteinExistence type="predicted"/>